<dbReference type="SMART" id="SM00333">
    <property type="entry name" value="TUDOR"/>
    <property type="match status" value="1"/>
</dbReference>
<dbReference type="Pfam" id="PF06003">
    <property type="entry name" value="SMN_Tudor"/>
    <property type="match status" value="1"/>
</dbReference>
<evidence type="ECO:0000313" key="12">
    <source>
        <dbReference type="Proteomes" id="UP001378592"/>
    </source>
</evidence>
<dbReference type="AlphaFoldDB" id="A0AAN9VR19"/>
<dbReference type="PANTHER" id="PTHR39267:SF1">
    <property type="entry name" value="SURVIVAL MOTOR NEURON PROTEIN"/>
    <property type="match status" value="1"/>
</dbReference>
<dbReference type="CDD" id="cd22852">
    <property type="entry name" value="SMN_C"/>
    <property type="match status" value="1"/>
</dbReference>
<comment type="subcellular location">
    <subcellularLocation>
        <location evidence="1">Cytoplasm</location>
        <location evidence="1">Myofibril</location>
        <location evidence="1">Sarcomere</location>
        <location evidence="1">Z line</location>
    </subcellularLocation>
    <subcellularLocation>
        <location evidence="2">Nucleus</location>
        <location evidence="2">Cajal body</location>
    </subcellularLocation>
    <subcellularLocation>
        <location evidence="8">Nucleus</location>
        <location evidence="8">Gem</location>
    </subcellularLocation>
</comment>
<evidence type="ECO:0000259" key="10">
    <source>
        <dbReference type="PROSITE" id="PS50304"/>
    </source>
</evidence>
<dbReference type="InterPro" id="IPR047298">
    <property type="entry name" value="Tudor_SMN_eumet"/>
</dbReference>
<protein>
    <recommendedName>
        <fullName evidence="10">Tudor domain-containing protein</fullName>
    </recommendedName>
</protein>
<dbReference type="InterPro" id="IPR040424">
    <property type="entry name" value="Smn1"/>
</dbReference>
<dbReference type="Proteomes" id="UP001378592">
    <property type="component" value="Unassembled WGS sequence"/>
</dbReference>
<evidence type="ECO:0000256" key="6">
    <source>
        <dbReference type="ARBA" id="ARBA00023187"/>
    </source>
</evidence>
<dbReference type="Gene3D" id="2.30.30.140">
    <property type="match status" value="1"/>
</dbReference>
<evidence type="ECO:0000256" key="1">
    <source>
        <dbReference type="ARBA" id="ARBA00004216"/>
    </source>
</evidence>
<dbReference type="PROSITE" id="PS50304">
    <property type="entry name" value="TUDOR"/>
    <property type="match status" value="1"/>
</dbReference>
<keyword evidence="4" id="KW-0963">Cytoplasm</keyword>
<dbReference type="InterPro" id="IPR047313">
    <property type="entry name" value="SMN_C"/>
</dbReference>
<evidence type="ECO:0000256" key="4">
    <source>
        <dbReference type="ARBA" id="ARBA00022490"/>
    </source>
</evidence>
<comment type="similarity">
    <text evidence="3">Belongs to the SMN family.</text>
</comment>
<keyword evidence="7" id="KW-0539">Nucleus</keyword>
<dbReference type="GO" id="GO:0015030">
    <property type="term" value="C:Cajal body"/>
    <property type="evidence" value="ECO:0007669"/>
    <property type="project" value="UniProtKB-SubCell"/>
</dbReference>
<keyword evidence="5" id="KW-0507">mRNA processing</keyword>
<feature type="region of interest" description="Disordered" evidence="9">
    <location>
        <begin position="1"/>
        <end position="22"/>
    </location>
</feature>
<dbReference type="CDD" id="cd22851">
    <property type="entry name" value="SMN_N"/>
    <property type="match status" value="1"/>
</dbReference>
<evidence type="ECO:0000256" key="9">
    <source>
        <dbReference type="SAM" id="MobiDB-lite"/>
    </source>
</evidence>
<dbReference type="Gene3D" id="3.40.190.10">
    <property type="entry name" value="Periplasmic binding protein-like II"/>
    <property type="match status" value="1"/>
</dbReference>
<dbReference type="GO" id="GO:0030018">
    <property type="term" value="C:Z disc"/>
    <property type="evidence" value="ECO:0007669"/>
    <property type="project" value="UniProtKB-SubCell"/>
</dbReference>
<dbReference type="GO" id="GO:0008380">
    <property type="term" value="P:RNA splicing"/>
    <property type="evidence" value="ECO:0007669"/>
    <property type="project" value="UniProtKB-KW"/>
</dbReference>
<evidence type="ECO:0000256" key="7">
    <source>
        <dbReference type="ARBA" id="ARBA00023242"/>
    </source>
</evidence>
<dbReference type="GO" id="GO:0003723">
    <property type="term" value="F:RNA binding"/>
    <property type="evidence" value="ECO:0007669"/>
    <property type="project" value="InterPro"/>
</dbReference>
<dbReference type="GO" id="GO:0006397">
    <property type="term" value="P:mRNA processing"/>
    <property type="evidence" value="ECO:0007669"/>
    <property type="project" value="UniProtKB-KW"/>
</dbReference>
<evidence type="ECO:0000256" key="3">
    <source>
        <dbReference type="ARBA" id="ARBA00005371"/>
    </source>
</evidence>
<comment type="caution">
    <text evidence="11">The sequence shown here is derived from an EMBL/GenBank/DDBJ whole genome shotgun (WGS) entry which is preliminary data.</text>
</comment>
<dbReference type="InterPro" id="IPR010304">
    <property type="entry name" value="SMN_Tudor"/>
</dbReference>
<evidence type="ECO:0000256" key="5">
    <source>
        <dbReference type="ARBA" id="ARBA00022664"/>
    </source>
</evidence>
<name>A0AAN9VR19_9ORTH</name>
<proteinExistence type="inferred from homology"/>
<dbReference type="GO" id="GO:0097504">
    <property type="term" value="C:Gemini of Cajal bodies"/>
    <property type="evidence" value="ECO:0007669"/>
    <property type="project" value="UniProtKB-SubCell"/>
</dbReference>
<dbReference type="InterPro" id="IPR002999">
    <property type="entry name" value="Tudor"/>
</dbReference>
<dbReference type="SUPFAM" id="SSF63748">
    <property type="entry name" value="Tudor/PWWP/MBT"/>
    <property type="match status" value="1"/>
</dbReference>
<dbReference type="PANTHER" id="PTHR39267">
    <property type="entry name" value="SURVIVAL MOTOR NEURON-LIKE PROTEIN 1"/>
    <property type="match status" value="1"/>
</dbReference>
<organism evidence="11 12">
    <name type="scientific">Gryllus longicercus</name>
    <dbReference type="NCBI Taxonomy" id="2509291"/>
    <lineage>
        <taxon>Eukaryota</taxon>
        <taxon>Metazoa</taxon>
        <taxon>Ecdysozoa</taxon>
        <taxon>Arthropoda</taxon>
        <taxon>Hexapoda</taxon>
        <taxon>Insecta</taxon>
        <taxon>Pterygota</taxon>
        <taxon>Neoptera</taxon>
        <taxon>Polyneoptera</taxon>
        <taxon>Orthoptera</taxon>
        <taxon>Ensifera</taxon>
        <taxon>Gryllidea</taxon>
        <taxon>Grylloidea</taxon>
        <taxon>Gryllidae</taxon>
        <taxon>Gryllinae</taxon>
        <taxon>Gryllus</taxon>
    </lineage>
</organism>
<evidence type="ECO:0000256" key="8">
    <source>
        <dbReference type="ARBA" id="ARBA00034695"/>
    </source>
</evidence>
<evidence type="ECO:0000313" key="11">
    <source>
        <dbReference type="EMBL" id="KAK7866570.1"/>
    </source>
</evidence>
<reference evidence="11 12" key="1">
    <citation type="submission" date="2024-03" db="EMBL/GenBank/DDBJ databases">
        <title>The genome assembly and annotation of the cricket Gryllus longicercus Weissman &amp; Gray.</title>
        <authorList>
            <person name="Szrajer S."/>
            <person name="Gray D."/>
            <person name="Ylla G."/>
        </authorList>
    </citation>
    <scope>NUCLEOTIDE SEQUENCE [LARGE SCALE GENOMIC DNA]</scope>
    <source>
        <strain evidence="11">DAG 2021-001</strain>
        <tissue evidence="11">Whole body minus gut</tissue>
    </source>
</reference>
<dbReference type="InterPro" id="IPR049481">
    <property type="entry name" value="SMN_G2-BD"/>
</dbReference>
<dbReference type="EMBL" id="JAZDUA010000143">
    <property type="protein sequence ID" value="KAK7866570.1"/>
    <property type="molecule type" value="Genomic_DNA"/>
</dbReference>
<dbReference type="Pfam" id="PF20635">
    <property type="entry name" value="SMN_YG-box"/>
    <property type="match status" value="1"/>
</dbReference>
<sequence>MENQEMLFMRNGNDEDNGSDQDDVWDDSALIKAYDVAVKAVKDKIAQRLEYNNADGRDKANRKLSKKNGGLKSKKLEWQVGAACRAVYSEDGNVYEATIQHIKSNGNTCIIRYVGYENEEEVLLSQLMVSEGPEARLKQEKESAYDTNEGDAEAGNLPKSIHQSRYLLGKENIQKRSPESKKPYAKECITNFGSQFPPLHHSPYFGRASSSSMTAPPHVMPTTLPPPPPLSVTSSLPLGDSEALSAMLMSWYMSGFHTGYYQGLQQAKYMNGVAKQAP</sequence>
<evidence type="ECO:0000256" key="2">
    <source>
        <dbReference type="ARBA" id="ARBA00004408"/>
    </source>
</evidence>
<gene>
    <name evidence="11" type="ORF">R5R35_010417</name>
</gene>
<keyword evidence="12" id="KW-1185">Reference proteome</keyword>
<keyword evidence="6" id="KW-0508">mRNA splicing</keyword>
<dbReference type="Pfam" id="PF20636">
    <property type="entry name" value="SMN_G2-BD"/>
    <property type="match status" value="1"/>
</dbReference>
<feature type="domain" description="Tudor" evidence="10">
    <location>
        <begin position="77"/>
        <end position="137"/>
    </location>
</feature>
<dbReference type="CDD" id="cd20398">
    <property type="entry name" value="Tudor_SMN"/>
    <property type="match status" value="1"/>
</dbReference>
<accession>A0AAN9VR19</accession>